<protein>
    <submittedName>
        <fullName evidence="3">Uncharacterized protein</fullName>
    </submittedName>
</protein>
<feature type="transmembrane region" description="Helical" evidence="2">
    <location>
        <begin position="66"/>
        <end position="89"/>
    </location>
</feature>
<evidence type="ECO:0000256" key="2">
    <source>
        <dbReference type="SAM" id="Phobius"/>
    </source>
</evidence>
<evidence type="ECO:0000313" key="3">
    <source>
        <dbReference type="EMBL" id="KAI9157384.1"/>
    </source>
</evidence>
<reference evidence="3" key="2">
    <citation type="submission" date="2023-02" db="EMBL/GenBank/DDBJ databases">
        <authorList>
            <person name="Swenson N.G."/>
            <person name="Wegrzyn J.L."/>
            <person name="Mcevoy S.L."/>
        </authorList>
    </citation>
    <scope>NUCLEOTIDE SEQUENCE</scope>
    <source>
        <strain evidence="3">91603</strain>
        <tissue evidence="3">Leaf</tissue>
    </source>
</reference>
<dbReference type="EMBL" id="JAJSOW010000107">
    <property type="protein sequence ID" value="KAI9157384.1"/>
    <property type="molecule type" value="Genomic_DNA"/>
</dbReference>
<evidence type="ECO:0000313" key="4">
    <source>
        <dbReference type="Proteomes" id="UP001064489"/>
    </source>
</evidence>
<keyword evidence="2" id="KW-1133">Transmembrane helix</keyword>
<keyword evidence="4" id="KW-1185">Reference proteome</keyword>
<sequence length="139" mass="15278">MLATQTVPAQESEQASSSETPQTVTQVSTVGSFDKAPTFFSILFDVHTLLHNKTSSKLFSRRLPPLSLYSSALLFFIRGACPIITAVYMQHLMGIDGVIVALLQEITEAVSDMIMMKPSKVNEEERLEGDGKMEVKAKP</sequence>
<keyword evidence="2" id="KW-0472">Membrane</keyword>
<proteinExistence type="predicted"/>
<keyword evidence="2" id="KW-0812">Transmembrane</keyword>
<dbReference type="Proteomes" id="UP001064489">
    <property type="component" value="Chromosome 12"/>
</dbReference>
<reference evidence="3" key="1">
    <citation type="journal article" date="2022" name="Plant J.">
        <title>Strategies of tolerance reflected in two North American maple genomes.</title>
        <authorList>
            <person name="McEvoy S.L."/>
            <person name="Sezen U.U."/>
            <person name="Trouern-Trend A."/>
            <person name="McMahon S.M."/>
            <person name="Schaberg P.G."/>
            <person name="Yang J."/>
            <person name="Wegrzyn J.L."/>
            <person name="Swenson N.G."/>
        </authorList>
    </citation>
    <scope>NUCLEOTIDE SEQUENCE</scope>
    <source>
        <strain evidence="3">91603</strain>
    </source>
</reference>
<name>A0AAD5IDP8_ACENE</name>
<organism evidence="3 4">
    <name type="scientific">Acer negundo</name>
    <name type="common">Box elder</name>
    <dbReference type="NCBI Taxonomy" id="4023"/>
    <lineage>
        <taxon>Eukaryota</taxon>
        <taxon>Viridiplantae</taxon>
        <taxon>Streptophyta</taxon>
        <taxon>Embryophyta</taxon>
        <taxon>Tracheophyta</taxon>
        <taxon>Spermatophyta</taxon>
        <taxon>Magnoliopsida</taxon>
        <taxon>eudicotyledons</taxon>
        <taxon>Gunneridae</taxon>
        <taxon>Pentapetalae</taxon>
        <taxon>rosids</taxon>
        <taxon>malvids</taxon>
        <taxon>Sapindales</taxon>
        <taxon>Sapindaceae</taxon>
        <taxon>Hippocastanoideae</taxon>
        <taxon>Acereae</taxon>
        <taxon>Acer</taxon>
    </lineage>
</organism>
<feature type="region of interest" description="Disordered" evidence="1">
    <location>
        <begin position="1"/>
        <end position="23"/>
    </location>
</feature>
<comment type="caution">
    <text evidence="3">The sequence shown here is derived from an EMBL/GenBank/DDBJ whole genome shotgun (WGS) entry which is preliminary data.</text>
</comment>
<accession>A0AAD5IDP8</accession>
<feature type="compositionally biased region" description="Low complexity" evidence="1">
    <location>
        <begin position="8"/>
        <end position="23"/>
    </location>
</feature>
<gene>
    <name evidence="3" type="ORF">LWI28_021684</name>
</gene>
<dbReference type="AlphaFoldDB" id="A0AAD5IDP8"/>
<evidence type="ECO:0000256" key="1">
    <source>
        <dbReference type="SAM" id="MobiDB-lite"/>
    </source>
</evidence>